<organism evidence="5 6">
    <name type="scientific">Coemansia javaensis</name>
    <dbReference type="NCBI Taxonomy" id="2761396"/>
    <lineage>
        <taxon>Eukaryota</taxon>
        <taxon>Fungi</taxon>
        <taxon>Fungi incertae sedis</taxon>
        <taxon>Zoopagomycota</taxon>
        <taxon>Kickxellomycotina</taxon>
        <taxon>Kickxellomycetes</taxon>
        <taxon>Kickxellales</taxon>
        <taxon>Kickxellaceae</taxon>
        <taxon>Coemansia</taxon>
    </lineage>
</organism>
<dbReference type="InterPro" id="IPR001680">
    <property type="entry name" value="WD40_rpt"/>
</dbReference>
<reference evidence="5" key="1">
    <citation type="submission" date="2022-07" db="EMBL/GenBank/DDBJ databases">
        <title>Phylogenomic reconstructions and comparative analyses of Kickxellomycotina fungi.</title>
        <authorList>
            <person name="Reynolds N.K."/>
            <person name="Stajich J.E."/>
            <person name="Barry K."/>
            <person name="Grigoriev I.V."/>
            <person name="Crous P."/>
            <person name="Smith M.E."/>
        </authorList>
    </citation>
    <scope>NUCLEOTIDE SEQUENCE</scope>
    <source>
        <strain evidence="5">NBRC 105414</strain>
    </source>
</reference>
<evidence type="ECO:0000313" key="6">
    <source>
        <dbReference type="Proteomes" id="UP001140217"/>
    </source>
</evidence>
<dbReference type="SMART" id="SM00320">
    <property type="entry name" value="WD40"/>
    <property type="match status" value="5"/>
</dbReference>
<comment type="caution">
    <text evidence="5">The sequence shown here is derived from an EMBL/GenBank/DDBJ whole genome shotgun (WGS) entry which is preliminary data.</text>
</comment>
<dbReference type="SMART" id="SM01166">
    <property type="entry name" value="DUF1899"/>
    <property type="match status" value="1"/>
</dbReference>
<keyword evidence="6" id="KW-1185">Reference proteome</keyword>
<evidence type="ECO:0000259" key="4">
    <source>
        <dbReference type="SMART" id="SM01166"/>
    </source>
</evidence>
<accession>A0A9W8LF94</accession>
<name>A0A9W8LF94_9FUNG</name>
<sequence length="856" mass="90395">MRLAKFSRFRNAAAALPARAQWHSGLHIDAALPPGANGLASDAQSLYIRAAAGNALHAVPLSGPAGPAASTLSAMPGRIVDWNAAVHGEGLVAAADDQGTIAVWRDREPLAQFAAHASPCATACFHPTVAGVVATSAAAGEIALWDINPAEPAQIWSAAVGCGVASVAPSGDGRLLAASTDAGACVFYDPRAPGQALAGSTPVFYAPGRPARVLWLGESPVAMTTGAAKSRERVVALWDQRALAQPLATLRLQPSTKPLIPLYDEDTQLAYLTERGDAAIRWVDADPSSAAPLAELGSVVLPAPTVGCALLPKPQLRVMAGEIARIYVSVATTGPGQGGAVVPIPHIAPRRTYLDFHSDLFPDTRAPLPAQSLEQWMAREPARIPRMSLDPANAAQSLAALRRTAQGHARFKYLEGHPCRPSEAFTNIRNVNTCLPQQNDPMRVSPKYIAVSCSGAGGPVGILRRDSPGRAPDRLATVIHGADIVDIAFDPFDPAVVATAGADGRLQMWRIPDELCGDSTAFELEEALHIPADRIHQIRFHPCAKGVVAVLASNAGEYAVHVYSGLALLSTVGSTGEGIHAFEWSPDGDRIAVTTRDSRQLRIYDARTGGLLAKGPAMDSARPCRIAWLGASRICLAGFGPEGRRHLVLHDAGDPAAALDRVAIDPGPGLLAPIADPDCGIVYLDERGSRLTHAYEVVGSRLAELPKFESLQPSLGLAALPKRYANVAQCELLRFYRLGAQALEPLGFRVPRKRPEFFQDDVFPDTVDTEAPSVDTQAWLDGAAPDPTYISLQPAGMTPLSEAPPEAVRKRIVAAEPEQRADNTKDAITAMLSRVEDSDGEPRAAGDPASGSDWDD</sequence>
<keyword evidence="2" id="KW-0677">Repeat</keyword>
<dbReference type="InterPro" id="IPR015505">
    <property type="entry name" value="Coronin"/>
</dbReference>
<dbReference type="InterPro" id="IPR015048">
    <property type="entry name" value="DUF1899"/>
</dbReference>
<gene>
    <name evidence="5" type="ORF">H4R18_005158</name>
</gene>
<dbReference type="PANTHER" id="PTHR10856">
    <property type="entry name" value="CORONIN"/>
    <property type="match status" value="1"/>
</dbReference>
<dbReference type="Gene3D" id="2.130.10.10">
    <property type="entry name" value="YVTN repeat-like/Quinoprotein amine dehydrogenase"/>
    <property type="match status" value="2"/>
</dbReference>
<dbReference type="Pfam" id="PF08953">
    <property type="entry name" value="DUF1899"/>
    <property type="match status" value="1"/>
</dbReference>
<evidence type="ECO:0000313" key="5">
    <source>
        <dbReference type="EMBL" id="KAJ2777434.1"/>
    </source>
</evidence>
<dbReference type="EMBL" id="JANBUL010000292">
    <property type="protein sequence ID" value="KAJ2777434.1"/>
    <property type="molecule type" value="Genomic_DNA"/>
</dbReference>
<proteinExistence type="predicted"/>
<dbReference type="OrthoDB" id="347435at2759"/>
<dbReference type="InterPro" id="IPR011047">
    <property type="entry name" value="Quinoprotein_ADH-like_sf"/>
</dbReference>
<dbReference type="Proteomes" id="UP001140217">
    <property type="component" value="Unassembled WGS sequence"/>
</dbReference>
<protein>
    <recommendedName>
        <fullName evidence="4">DUF1899 domain-containing protein</fullName>
    </recommendedName>
</protein>
<dbReference type="InterPro" id="IPR015943">
    <property type="entry name" value="WD40/YVTN_repeat-like_dom_sf"/>
</dbReference>
<dbReference type="SUPFAM" id="SSF50998">
    <property type="entry name" value="Quinoprotein alcohol dehydrogenase-like"/>
    <property type="match status" value="1"/>
</dbReference>
<feature type="region of interest" description="Disordered" evidence="3">
    <location>
        <begin position="815"/>
        <end position="856"/>
    </location>
</feature>
<dbReference type="SMART" id="SM01167">
    <property type="entry name" value="DUF1900"/>
    <property type="match status" value="2"/>
</dbReference>
<feature type="compositionally biased region" description="Basic and acidic residues" evidence="3">
    <location>
        <begin position="834"/>
        <end position="844"/>
    </location>
</feature>
<dbReference type="AlphaFoldDB" id="A0A9W8LF94"/>
<evidence type="ECO:0000256" key="3">
    <source>
        <dbReference type="SAM" id="MobiDB-lite"/>
    </source>
</evidence>
<evidence type="ECO:0000256" key="1">
    <source>
        <dbReference type="ARBA" id="ARBA00022574"/>
    </source>
</evidence>
<evidence type="ECO:0000256" key="2">
    <source>
        <dbReference type="ARBA" id="ARBA00022737"/>
    </source>
</evidence>
<keyword evidence="1" id="KW-0853">WD repeat</keyword>
<dbReference type="Pfam" id="PF16300">
    <property type="entry name" value="WD40_4"/>
    <property type="match status" value="2"/>
</dbReference>
<feature type="domain" description="DUF1899" evidence="4">
    <location>
        <begin position="406"/>
        <end position="469"/>
    </location>
</feature>